<keyword evidence="1" id="KW-0732">Signal</keyword>
<evidence type="ECO:0000313" key="2">
    <source>
        <dbReference type="EMBL" id="MBR0801475.1"/>
    </source>
</evidence>
<evidence type="ECO:0000256" key="1">
    <source>
        <dbReference type="SAM" id="SignalP"/>
    </source>
</evidence>
<dbReference type="EMBL" id="JAFCJH010000083">
    <property type="protein sequence ID" value="MBR0801475.1"/>
    <property type="molecule type" value="Genomic_DNA"/>
</dbReference>
<protein>
    <recommendedName>
        <fullName evidence="4">Lectin-like protein BA14k</fullName>
    </recommendedName>
</protein>
<comment type="caution">
    <text evidence="2">The sequence shown here is derived from an EMBL/GenBank/DDBJ whole genome shotgun (WGS) entry which is preliminary data.</text>
</comment>
<name>A0ABS5FXM6_9BRAD</name>
<organism evidence="2 3">
    <name type="scientific">Bradyrhizobium jicamae</name>
    <dbReference type="NCBI Taxonomy" id="280332"/>
    <lineage>
        <taxon>Bacteria</taxon>
        <taxon>Pseudomonadati</taxon>
        <taxon>Pseudomonadota</taxon>
        <taxon>Alphaproteobacteria</taxon>
        <taxon>Hyphomicrobiales</taxon>
        <taxon>Nitrobacteraceae</taxon>
        <taxon>Bradyrhizobium</taxon>
    </lineage>
</organism>
<feature type="signal peptide" evidence="1">
    <location>
        <begin position="1"/>
        <end position="23"/>
    </location>
</feature>
<evidence type="ECO:0008006" key="4">
    <source>
        <dbReference type="Google" id="ProtNLM"/>
    </source>
</evidence>
<dbReference type="RefSeq" id="WP_212495478.1">
    <property type="nucleotide sequence ID" value="NZ_JAFCJH010000083.1"/>
</dbReference>
<accession>A0ABS5FXM6</accession>
<keyword evidence="3" id="KW-1185">Reference proteome</keyword>
<proteinExistence type="predicted"/>
<feature type="chain" id="PRO_5045875422" description="Lectin-like protein BA14k" evidence="1">
    <location>
        <begin position="24"/>
        <end position="96"/>
    </location>
</feature>
<sequence length="96" mass="9920">MTGLKVVAAAALLLGATFTPAVAQISEPAAFDAQNPGRSSINGGALTPWGEAQLAAERRGDPANAYGAMAPLPLSACTRTRIYDPASGRLRRRSCH</sequence>
<gene>
    <name evidence="2" type="ORF">JQ615_39645</name>
</gene>
<evidence type="ECO:0000313" key="3">
    <source>
        <dbReference type="Proteomes" id="UP001315278"/>
    </source>
</evidence>
<dbReference type="Proteomes" id="UP001315278">
    <property type="component" value="Unassembled WGS sequence"/>
</dbReference>
<reference evidence="3" key="1">
    <citation type="journal article" date="2021" name="ISME J.">
        <title>Evolutionary origin and ecological implication of a unique nif island in free-living Bradyrhizobium lineages.</title>
        <authorList>
            <person name="Tao J."/>
        </authorList>
    </citation>
    <scope>NUCLEOTIDE SEQUENCE [LARGE SCALE GENOMIC DNA]</scope>
    <source>
        <strain evidence="3">SZCCT0434</strain>
    </source>
</reference>